<feature type="transmembrane region" description="Helical" evidence="6">
    <location>
        <begin position="207"/>
        <end position="228"/>
    </location>
</feature>
<dbReference type="AlphaFoldDB" id="A0A1T4N7K1"/>
<gene>
    <name evidence="7" type="ORF">SAMN02745152_01146</name>
</gene>
<dbReference type="PANTHER" id="PTHR32196:SF69">
    <property type="entry name" value="BRANCHED-CHAIN AMINO ACID TRANSPORT SYSTEM, PERMEASE PROTEIN"/>
    <property type="match status" value="1"/>
</dbReference>
<evidence type="ECO:0000256" key="1">
    <source>
        <dbReference type="ARBA" id="ARBA00004651"/>
    </source>
</evidence>
<dbReference type="InterPro" id="IPR001851">
    <property type="entry name" value="ABC_transp_permease"/>
</dbReference>
<protein>
    <submittedName>
        <fullName evidence="7">Putative ABC transport system permease protein</fullName>
    </submittedName>
</protein>
<dbReference type="Pfam" id="PF02653">
    <property type="entry name" value="BPD_transp_2"/>
    <property type="match status" value="1"/>
</dbReference>
<keyword evidence="3 6" id="KW-0812">Transmembrane</keyword>
<dbReference type="GO" id="GO:0022857">
    <property type="term" value="F:transmembrane transporter activity"/>
    <property type="evidence" value="ECO:0007669"/>
    <property type="project" value="InterPro"/>
</dbReference>
<dbReference type="GO" id="GO:0005886">
    <property type="term" value="C:plasma membrane"/>
    <property type="evidence" value="ECO:0007669"/>
    <property type="project" value="UniProtKB-SubCell"/>
</dbReference>
<feature type="transmembrane region" description="Helical" evidence="6">
    <location>
        <begin position="84"/>
        <end position="103"/>
    </location>
</feature>
<evidence type="ECO:0000256" key="5">
    <source>
        <dbReference type="ARBA" id="ARBA00023136"/>
    </source>
</evidence>
<dbReference type="Proteomes" id="UP000190395">
    <property type="component" value="Unassembled WGS sequence"/>
</dbReference>
<feature type="transmembrane region" description="Helical" evidence="6">
    <location>
        <begin position="130"/>
        <end position="157"/>
    </location>
</feature>
<feature type="transmembrane region" description="Helical" evidence="6">
    <location>
        <begin position="33"/>
        <end position="52"/>
    </location>
</feature>
<evidence type="ECO:0000256" key="2">
    <source>
        <dbReference type="ARBA" id="ARBA00022475"/>
    </source>
</evidence>
<feature type="transmembrane region" description="Helical" evidence="6">
    <location>
        <begin position="6"/>
        <end position="26"/>
    </location>
</feature>
<feature type="transmembrane region" description="Helical" evidence="6">
    <location>
        <begin position="270"/>
        <end position="291"/>
    </location>
</feature>
<feature type="transmembrane region" description="Helical" evidence="6">
    <location>
        <begin position="178"/>
        <end position="201"/>
    </location>
</feature>
<comment type="subcellular location">
    <subcellularLocation>
        <location evidence="1">Cell membrane</location>
        <topology evidence="1">Multi-pass membrane protein</topology>
    </subcellularLocation>
</comment>
<evidence type="ECO:0000256" key="3">
    <source>
        <dbReference type="ARBA" id="ARBA00022692"/>
    </source>
</evidence>
<dbReference type="STRING" id="225004.SAMN02745152_01146"/>
<evidence type="ECO:0000313" key="8">
    <source>
        <dbReference type="Proteomes" id="UP000190395"/>
    </source>
</evidence>
<dbReference type="EMBL" id="FUXC01000005">
    <property type="protein sequence ID" value="SJZ75204.1"/>
    <property type="molecule type" value="Genomic_DNA"/>
</dbReference>
<evidence type="ECO:0000256" key="4">
    <source>
        <dbReference type="ARBA" id="ARBA00022989"/>
    </source>
</evidence>
<proteinExistence type="predicted"/>
<name>A0A1T4N7K1_9SPIR</name>
<keyword evidence="5 6" id="KW-0472">Membrane</keyword>
<dbReference type="OrthoDB" id="9778389at2"/>
<reference evidence="7 8" key="1">
    <citation type="submission" date="2017-02" db="EMBL/GenBank/DDBJ databases">
        <authorList>
            <person name="Peterson S.W."/>
        </authorList>
    </citation>
    <scope>NUCLEOTIDE SEQUENCE [LARGE SCALE GENOMIC DNA]</scope>
    <source>
        <strain evidence="7 8">ATCC BAA-909</strain>
    </source>
</reference>
<accession>A0A1T4N7K1</accession>
<feature type="transmembrane region" description="Helical" evidence="6">
    <location>
        <begin position="58"/>
        <end position="77"/>
    </location>
</feature>
<evidence type="ECO:0000313" key="7">
    <source>
        <dbReference type="EMBL" id="SJZ75204.1"/>
    </source>
</evidence>
<organism evidence="7 8">
    <name type="scientific">Treponema berlinense</name>
    <dbReference type="NCBI Taxonomy" id="225004"/>
    <lineage>
        <taxon>Bacteria</taxon>
        <taxon>Pseudomonadati</taxon>
        <taxon>Spirochaetota</taxon>
        <taxon>Spirochaetia</taxon>
        <taxon>Spirochaetales</taxon>
        <taxon>Treponemataceae</taxon>
        <taxon>Treponema</taxon>
    </lineage>
</organism>
<keyword evidence="4 6" id="KW-1133">Transmembrane helix</keyword>
<keyword evidence="2" id="KW-1003">Cell membrane</keyword>
<dbReference type="PANTHER" id="PTHR32196">
    <property type="entry name" value="ABC TRANSPORTER PERMEASE PROTEIN YPHD-RELATED-RELATED"/>
    <property type="match status" value="1"/>
</dbReference>
<dbReference type="RefSeq" id="WP_078930893.1">
    <property type="nucleotide sequence ID" value="NZ_FUXC01000005.1"/>
</dbReference>
<dbReference type="GeneID" id="303367393"/>
<sequence>MISGILIEGFIYGIMVLGVFMTFRVLNFCDMTVDGSFPMGACILAACLTHGISPSCALLIAFCGGAVAGLFTTLIYSKLRIPDLLAGILVMTMLYSVNLRIMSNHANVSFLRLNTIFKSLSGAFPAAGDWAIVIFIAVFVAILTFLLNTFFSTDFGLTMGALGSNPQMVISQGVDPRFVRAVGICLGDAMAALSGAMFAMYQGFADVGSGTGVVVSGLASLMLGEFLIRSNKIGWQTFRVILGSILYRALMYVARRYGSVVGLGPNDLKLITGLLIIVCLIISKTNISAYFKEHLKRPSVS</sequence>
<feature type="transmembrane region" description="Helical" evidence="6">
    <location>
        <begin position="240"/>
        <end position="258"/>
    </location>
</feature>
<keyword evidence="8" id="KW-1185">Reference proteome</keyword>
<dbReference type="CDD" id="cd06574">
    <property type="entry name" value="TM_PBP1_branched-chain-AA_like"/>
    <property type="match status" value="1"/>
</dbReference>
<evidence type="ECO:0000256" key="6">
    <source>
        <dbReference type="SAM" id="Phobius"/>
    </source>
</evidence>